<keyword evidence="8" id="KW-0675">Receptor</keyword>
<feature type="region of interest" description="Disordered" evidence="10">
    <location>
        <begin position="175"/>
        <end position="213"/>
    </location>
</feature>
<keyword evidence="4" id="KW-0862">Zinc</keyword>
<evidence type="ECO:0000313" key="13">
    <source>
        <dbReference type="Proteomes" id="UP000887574"/>
    </source>
</evidence>
<dbReference type="Pfam" id="PF00105">
    <property type="entry name" value="zf-C4"/>
    <property type="match status" value="1"/>
</dbReference>
<evidence type="ECO:0000256" key="9">
    <source>
        <dbReference type="ARBA" id="ARBA00023242"/>
    </source>
</evidence>
<proteinExistence type="inferred from homology"/>
<evidence type="ECO:0000256" key="4">
    <source>
        <dbReference type="ARBA" id="ARBA00022833"/>
    </source>
</evidence>
<evidence type="ECO:0000259" key="12">
    <source>
        <dbReference type="PROSITE" id="PS51843"/>
    </source>
</evidence>
<dbReference type="InterPro" id="IPR050274">
    <property type="entry name" value="Nuclear_hormone_rcpt_NR2"/>
</dbReference>
<evidence type="ECO:0000256" key="1">
    <source>
        <dbReference type="ARBA" id="ARBA00005993"/>
    </source>
</evidence>
<keyword evidence="7" id="KW-0804">Transcription</keyword>
<dbReference type="GO" id="GO:0003700">
    <property type="term" value="F:DNA-binding transcription factor activity"/>
    <property type="evidence" value="ECO:0007669"/>
    <property type="project" value="InterPro"/>
</dbReference>
<evidence type="ECO:0000259" key="11">
    <source>
        <dbReference type="PROSITE" id="PS51030"/>
    </source>
</evidence>
<reference evidence="14" key="1">
    <citation type="submission" date="2022-11" db="UniProtKB">
        <authorList>
            <consortium name="WormBaseParasite"/>
        </authorList>
    </citation>
    <scope>IDENTIFICATION</scope>
</reference>
<evidence type="ECO:0000256" key="7">
    <source>
        <dbReference type="ARBA" id="ARBA00023163"/>
    </source>
</evidence>
<protein>
    <submittedName>
        <fullName evidence="14">Nuclear receptor domain-containing protein</fullName>
    </submittedName>
</protein>
<dbReference type="GO" id="GO:0008270">
    <property type="term" value="F:zinc ion binding"/>
    <property type="evidence" value="ECO:0007669"/>
    <property type="project" value="UniProtKB-KW"/>
</dbReference>
<dbReference type="PANTHER" id="PTHR24083">
    <property type="entry name" value="NUCLEAR HORMONE RECEPTOR"/>
    <property type="match status" value="1"/>
</dbReference>
<feature type="region of interest" description="Disordered" evidence="10">
    <location>
        <begin position="501"/>
        <end position="525"/>
    </location>
</feature>
<dbReference type="InterPro" id="IPR013088">
    <property type="entry name" value="Znf_NHR/GATA"/>
</dbReference>
<feature type="domain" description="Nuclear receptor" evidence="11">
    <location>
        <begin position="290"/>
        <end position="353"/>
    </location>
</feature>
<dbReference type="InterPro" id="IPR035500">
    <property type="entry name" value="NHR-like_dom_sf"/>
</dbReference>
<dbReference type="InterPro" id="IPR000536">
    <property type="entry name" value="Nucl_hrmn_rcpt_lig-bd"/>
</dbReference>
<feature type="region of interest" description="Disordered" evidence="10">
    <location>
        <begin position="110"/>
        <end position="161"/>
    </location>
</feature>
<dbReference type="SUPFAM" id="SSF48508">
    <property type="entry name" value="Nuclear receptor ligand-binding domain"/>
    <property type="match status" value="1"/>
</dbReference>
<dbReference type="PRINTS" id="PR00047">
    <property type="entry name" value="STROIDFINGER"/>
</dbReference>
<sequence length="612" mass="67742">MHAPPDLSALNSYNPLNNFNLPALINPALYLAQFLPQLLNQLPLLNQTLNSGQHAHNPNASSYFNQPPQMQMMPSAMDLFAAILLASQMAQTTTPAPSTHVNTQNIKQEEQVAAGSSHQDSGTETGSSSLDNSLSPTVPPPNNTPIFGFQNGIPKVSPQPKNVSEGAQFWMIYHFDPNAPAPPPKKRKRNSNPKLQTPVSKLPPPSLNQPQAEFSPLPASMPLPAPIPLMQNSTMFSNGFKQEFSSKCTSHNPNPRVVKPVQAAVAQQQQHQQNYTAACAAAAAQAAASKELCAVCGDKASGYHYSALSCEGCKYQCNKTGQCQVDRTNRNRCQSCRFEKCVQAGMLKENIKNEKNRKRRSKELEREQELDETIETLNMLKNIHQAFESSRISSNTPIPSVEEANTIAREFLDKITAFEEFCPDEKDTLVIHGLEAFLILRASFCDDHNCVDQLCAAEKPQLEESNCDKDSVLLVSPKNEYSEFEGCEPTATIVNQSEDQTIHSDIGMDGDKKENYDNSSSPNLPKTTAEKLERFRHGLPKDIVLNEELAVLMTMVLCQTSSPGLPEKRDLVEELSSKLTNCLHSQMCIRNYDKFNAKAYTNLIRKIAELCH</sequence>
<dbReference type="SUPFAM" id="SSF57716">
    <property type="entry name" value="Glucocorticoid receptor-like (DNA-binding domain)"/>
    <property type="match status" value="1"/>
</dbReference>
<dbReference type="SMART" id="SM00399">
    <property type="entry name" value="ZnF_C4"/>
    <property type="match status" value="1"/>
</dbReference>
<feature type="domain" description="NR LBD" evidence="12">
    <location>
        <begin position="369"/>
        <end position="612"/>
    </location>
</feature>
<organism evidence="13 14">
    <name type="scientific">Ditylenchus dipsaci</name>
    <dbReference type="NCBI Taxonomy" id="166011"/>
    <lineage>
        <taxon>Eukaryota</taxon>
        <taxon>Metazoa</taxon>
        <taxon>Ecdysozoa</taxon>
        <taxon>Nematoda</taxon>
        <taxon>Chromadorea</taxon>
        <taxon>Rhabditida</taxon>
        <taxon>Tylenchina</taxon>
        <taxon>Tylenchomorpha</taxon>
        <taxon>Sphaerularioidea</taxon>
        <taxon>Anguinidae</taxon>
        <taxon>Anguininae</taxon>
        <taxon>Ditylenchus</taxon>
    </lineage>
</organism>
<keyword evidence="13" id="KW-1185">Reference proteome</keyword>
<keyword evidence="3" id="KW-0863">Zinc-finger</keyword>
<dbReference type="Gene3D" id="1.10.565.10">
    <property type="entry name" value="Retinoid X Receptor"/>
    <property type="match status" value="1"/>
</dbReference>
<evidence type="ECO:0000313" key="14">
    <source>
        <dbReference type="WBParaSite" id="jg1980"/>
    </source>
</evidence>
<dbReference type="AlphaFoldDB" id="A0A915DJ39"/>
<evidence type="ECO:0000256" key="8">
    <source>
        <dbReference type="ARBA" id="ARBA00023170"/>
    </source>
</evidence>
<evidence type="ECO:0000256" key="10">
    <source>
        <dbReference type="SAM" id="MobiDB-lite"/>
    </source>
</evidence>
<dbReference type="PROSITE" id="PS51030">
    <property type="entry name" value="NUCLEAR_REC_DBD_2"/>
    <property type="match status" value="1"/>
</dbReference>
<dbReference type="InterPro" id="IPR001628">
    <property type="entry name" value="Znf_hrmn_rcpt"/>
</dbReference>
<dbReference type="Gene3D" id="3.30.50.10">
    <property type="entry name" value="Erythroid Transcription Factor GATA-1, subunit A"/>
    <property type="match status" value="1"/>
</dbReference>
<evidence type="ECO:0000256" key="6">
    <source>
        <dbReference type="ARBA" id="ARBA00023125"/>
    </source>
</evidence>
<evidence type="ECO:0000256" key="2">
    <source>
        <dbReference type="ARBA" id="ARBA00022723"/>
    </source>
</evidence>
<dbReference type="WBParaSite" id="jg1980">
    <property type="protein sequence ID" value="jg1980"/>
    <property type="gene ID" value="jg1980"/>
</dbReference>
<name>A0A915DJ39_9BILA</name>
<evidence type="ECO:0000256" key="5">
    <source>
        <dbReference type="ARBA" id="ARBA00023015"/>
    </source>
</evidence>
<feature type="compositionally biased region" description="Polar residues" evidence="10">
    <location>
        <begin position="114"/>
        <end position="136"/>
    </location>
</feature>
<accession>A0A915DJ39</accession>
<dbReference type="GO" id="GO:0043565">
    <property type="term" value="F:sequence-specific DNA binding"/>
    <property type="evidence" value="ECO:0007669"/>
    <property type="project" value="InterPro"/>
</dbReference>
<dbReference type="PROSITE" id="PS51843">
    <property type="entry name" value="NR_LBD"/>
    <property type="match status" value="1"/>
</dbReference>
<comment type="similarity">
    <text evidence="1">Belongs to the nuclear hormone receptor family.</text>
</comment>
<dbReference type="Proteomes" id="UP000887574">
    <property type="component" value="Unplaced"/>
</dbReference>
<keyword evidence="9" id="KW-0539">Nucleus</keyword>
<keyword evidence="2" id="KW-0479">Metal-binding</keyword>
<evidence type="ECO:0000256" key="3">
    <source>
        <dbReference type="ARBA" id="ARBA00022771"/>
    </source>
</evidence>
<dbReference type="CDD" id="cd06916">
    <property type="entry name" value="NR_DBD_like"/>
    <property type="match status" value="1"/>
</dbReference>
<keyword evidence="5" id="KW-0805">Transcription regulation</keyword>
<keyword evidence="6" id="KW-0238">DNA-binding</keyword>